<reference evidence="1 2" key="1">
    <citation type="submission" date="2018-06" db="EMBL/GenBank/DDBJ databases">
        <authorList>
            <consortium name="Pathogen Informatics"/>
            <person name="Doyle S."/>
        </authorList>
    </citation>
    <scope>NUCLEOTIDE SEQUENCE [LARGE SCALE GENOMIC DNA]</scope>
    <source>
        <strain evidence="1 2">NCTC12123</strain>
    </source>
</reference>
<dbReference type="Proteomes" id="UP000255163">
    <property type="component" value="Unassembled WGS sequence"/>
</dbReference>
<gene>
    <name evidence="1" type="ORF">NCTC12123_04840</name>
</gene>
<dbReference type="AlphaFoldDB" id="A0A376FIZ5"/>
<proteinExistence type="predicted"/>
<sequence>MACNAQRAKIAFQRFGNKRHLPYKNTGIAPNKAISI</sequence>
<protein>
    <submittedName>
        <fullName evidence="1">Uncharacterized protein</fullName>
    </submittedName>
</protein>
<accession>A0A376FIZ5</accession>
<evidence type="ECO:0000313" key="2">
    <source>
        <dbReference type="Proteomes" id="UP000255163"/>
    </source>
</evidence>
<evidence type="ECO:0000313" key="1">
    <source>
        <dbReference type="EMBL" id="STD25184.1"/>
    </source>
</evidence>
<name>A0A376FIZ5_ENTAS</name>
<dbReference type="EMBL" id="UFYI01000007">
    <property type="protein sequence ID" value="STD25184.1"/>
    <property type="molecule type" value="Genomic_DNA"/>
</dbReference>
<organism evidence="1 2">
    <name type="scientific">Enterobacter asburiae</name>
    <dbReference type="NCBI Taxonomy" id="61645"/>
    <lineage>
        <taxon>Bacteria</taxon>
        <taxon>Pseudomonadati</taxon>
        <taxon>Pseudomonadota</taxon>
        <taxon>Gammaproteobacteria</taxon>
        <taxon>Enterobacterales</taxon>
        <taxon>Enterobacteriaceae</taxon>
        <taxon>Enterobacter</taxon>
        <taxon>Enterobacter cloacae complex</taxon>
    </lineage>
</organism>